<sequence length="257" mass="29837">MEQLINDSLKKVETKHHVKILYACEAGSRAYGLSTEKSDYDVRFIYIHPLEWYLSIDEKRDVIEVPFSSALDLHGWDLRKTLRLLRKSNPSLLEWLTSGIVYYEELLVMEHIKNTASELFSPLAYMHHYVSMARGNYKDYLKGSASSMKKLFRVLRPILICKWVEQHVSIAPISFQKLAEEVLPKKMYNGSHHLVKALTEDTALDRGIVEEFQLFVEEELNRLDGVVKSIPSGRKVNSDIKLDTLFVNTLHRVWERG</sequence>
<proteinExistence type="predicted"/>
<comment type="caution">
    <text evidence="1">The sequence shown here is derived from an EMBL/GenBank/DDBJ whole genome shotgun (WGS) entry which is preliminary data.</text>
</comment>
<organism evidence="1 2">
    <name type="scientific">Evansella vedderi</name>
    <dbReference type="NCBI Taxonomy" id="38282"/>
    <lineage>
        <taxon>Bacteria</taxon>
        <taxon>Bacillati</taxon>
        <taxon>Bacillota</taxon>
        <taxon>Bacilli</taxon>
        <taxon>Bacillales</taxon>
        <taxon>Bacillaceae</taxon>
        <taxon>Evansella</taxon>
    </lineage>
</organism>
<dbReference type="PANTHER" id="PTHR34817:SF2">
    <property type="entry name" value="NUCLEOTIDYLTRANSFERASE"/>
    <property type="match status" value="1"/>
</dbReference>
<name>A0ABT9ZV32_9BACI</name>
<keyword evidence="2" id="KW-1185">Reference proteome</keyword>
<dbReference type="PANTHER" id="PTHR34817">
    <property type="entry name" value="NUCLEOTIDYLTRANSFERASE"/>
    <property type="match status" value="1"/>
</dbReference>
<dbReference type="InterPro" id="IPR018775">
    <property type="entry name" value="RlaP"/>
</dbReference>
<gene>
    <name evidence="1" type="ORF">J2S74_002490</name>
</gene>
<dbReference type="Proteomes" id="UP001230005">
    <property type="component" value="Unassembled WGS sequence"/>
</dbReference>
<evidence type="ECO:0000313" key="2">
    <source>
        <dbReference type="Proteomes" id="UP001230005"/>
    </source>
</evidence>
<protein>
    <submittedName>
        <fullName evidence="1">Nucleotidyltransferase</fullName>
    </submittedName>
</protein>
<evidence type="ECO:0000313" key="1">
    <source>
        <dbReference type="EMBL" id="MDQ0255108.1"/>
    </source>
</evidence>
<dbReference type="EMBL" id="JAUSUG010000009">
    <property type="protein sequence ID" value="MDQ0255108.1"/>
    <property type="molecule type" value="Genomic_DNA"/>
</dbReference>
<reference evidence="1 2" key="1">
    <citation type="submission" date="2023-07" db="EMBL/GenBank/DDBJ databases">
        <title>Genomic Encyclopedia of Type Strains, Phase IV (KMG-IV): sequencing the most valuable type-strain genomes for metagenomic binning, comparative biology and taxonomic classification.</title>
        <authorList>
            <person name="Goeker M."/>
        </authorList>
    </citation>
    <scope>NUCLEOTIDE SEQUENCE [LARGE SCALE GENOMIC DNA]</scope>
    <source>
        <strain evidence="1 2">DSM 9768</strain>
    </source>
</reference>
<dbReference type="Pfam" id="PF10127">
    <property type="entry name" value="RlaP"/>
    <property type="match status" value="1"/>
</dbReference>
<dbReference type="RefSeq" id="WP_307325998.1">
    <property type="nucleotide sequence ID" value="NZ_JAUSUG010000009.1"/>
</dbReference>
<accession>A0ABT9ZV32</accession>